<dbReference type="InterPro" id="IPR050235">
    <property type="entry name" value="CK1_Ser-Thr_kinase"/>
</dbReference>
<keyword evidence="1" id="KW-1133">Transmembrane helix</keyword>
<dbReference type="SUPFAM" id="SSF56112">
    <property type="entry name" value="Protein kinase-like (PK-like)"/>
    <property type="match status" value="1"/>
</dbReference>
<dbReference type="AlphaFoldDB" id="A0A3P7KYD9"/>
<dbReference type="Pfam" id="PF00069">
    <property type="entry name" value="Pkinase"/>
    <property type="match status" value="1"/>
</dbReference>
<dbReference type="Gene3D" id="1.10.510.10">
    <property type="entry name" value="Transferase(Phosphotransferase) domain 1"/>
    <property type="match status" value="1"/>
</dbReference>
<dbReference type="GO" id="GO:0005524">
    <property type="term" value="F:ATP binding"/>
    <property type="evidence" value="ECO:0007669"/>
    <property type="project" value="InterPro"/>
</dbReference>
<protein>
    <recommendedName>
        <fullName evidence="2">Protein kinase domain-containing protein</fullName>
    </recommendedName>
</protein>
<gene>
    <name evidence="3" type="ORF">DILT_LOCUS5425</name>
</gene>
<dbReference type="InterPro" id="IPR000719">
    <property type="entry name" value="Prot_kinase_dom"/>
</dbReference>
<reference evidence="3 4" key="1">
    <citation type="submission" date="2018-11" db="EMBL/GenBank/DDBJ databases">
        <authorList>
            <consortium name="Pathogen Informatics"/>
        </authorList>
    </citation>
    <scope>NUCLEOTIDE SEQUENCE [LARGE SCALE GENOMIC DNA]</scope>
</reference>
<keyword evidence="1" id="KW-0472">Membrane</keyword>
<evidence type="ECO:0000259" key="2">
    <source>
        <dbReference type="PROSITE" id="PS50011"/>
    </source>
</evidence>
<keyword evidence="4" id="KW-1185">Reference proteome</keyword>
<organism evidence="3 4">
    <name type="scientific">Dibothriocephalus latus</name>
    <name type="common">Fish tapeworm</name>
    <name type="synonym">Diphyllobothrium latum</name>
    <dbReference type="NCBI Taxonomy" id="60516"/>
    <lineage>
        <taxon>Eukaryota</taxon>
        <taxon>Metazoa</taxon>
        <taxon>Spiralia</taxon>
        <taxon>Lophotrochozoa</taxon>
        <taxon>Platyhelminthes</taxon>
        <taxon>Cestoda</taxon>
        <taxon>Eucestoda</taxon>
        <taxon>Diphyllobothriidea</taxon>
        <taxon>Diphyllobothriidae</taxon>
        <taxon>Dibothriocephalus</taxon>
    </lineage>
</organism>
<keyword evidence="1" id="KW-0812">Transmembrane</keyword>
<name>A0A3P7KYD9_DIBLA</name>
<dbReference type="PROSITE" id="PS50011">
    <property type="entry name" value="PROTEIN_KINASE_DOM"/>
    <property type="match status" value="1"/>
</dbReference>
<dbReference type="InterPro" id="IPR011009">
    <property type="entry name" value="Kinase-like_dom_sf"/>
</dbReference>
<evidence type="ECO:0000313" key="4">
    <source>
        <dbReference type="Proteomes" id="UP000281553"/>
    </source>
</evidence>
<evidence type="ECO:0000256" key="1">
    <source>
        <dbReference type="SAM" id="Phobius"/>
    </source>
</evidence>
<accession>A0A3P7KYD9</accession>
<dbReference type="GO" id="GO:0004672">
    <property type="term" value="F:protein kinase activity"/>
    <property type="evidence" value="ECO:0007669"/>
    <property type="project" value="InterPro"/>
</dbReference>
<dbReference type="PANTHER" id="PTHR11909">
    <property type="entry name" value="CASEIN KINASE-RELATED"/>
    <property type="match status" value="1"/>
</dbReference>
<sequence length="93" mass="10069">MPRTVFSINTTVRLSAQMLNAIEYVHEAGFLHRDIKPSNFAMGLIACVIVVVSAVISGSPHVVRFVSRKTHKLPGSAHFGFRAADSVQSGSMD</sequence>
<dbReference type="OrthoDB" id="2687620at2759"/>
<feature type="transmembrane region" description="Helical" evidence="1">
    <location>
        <begin position="40"/>
        <end position="63"/>
    </location>
</feature>
<dbReference type="Proteomes" id="UP000281553">
    <property type="component" value="Unassembled WGS sequence"/>
</dbReference>
<proteinExistence type="predicted"/>
<dbReference type="EMBL" id="UYRU01047379">
    <property type="protein sequence ID" value="VDN09594.1"/>
    <property type="molecule type" value="Genomic_DNA"/>
</dbReference>
<feature type="domain" description="Protein kinase" evidence="2">
    <location>
        <begin position="1"/>
        <end position="93"/>
    </location>
</feature>
<evidence type="ECO:0000313" key="3">
    <source>
        <dbReference type="EMBL" id="VDN09594.1"/>
    </source>
</evidence>